<feature type="compositionally biased region" description="Low complexity" evidence="3">
    <location>
        <begin position="1186"/>
        <end position="1198"/>
    </location>
</feature>
<feature type="compositionally biased region" description="Low complexity" evidence="3">
    <location>
        <begin position="1136"/>
        <end position="1147"/>
    </location>
</feature>
<dbReference type="Gene3D" id="3.30.70.330">
    <property type="match status" value="2"/>
</dbReference>
<dbReference type="GO" id="GO:0003723">
    <property type="term" value="F:RNA binding"/>
    <property type="evidence" value="ECO:0007669"/>
    <property type="project" value="UniProtKB-UniRule"/>
</dbReference>
<dbReference type="SMART" id="SM00360">
    <property type="entry name" value="RRM"/>
    <property type="match status" value="2"/>
</dbReference>
<feature type="compositionally biased region" description="Basic and acidic residues" evidence="3">
    <location>
        <begin position="503"/>
        <end position="689"/>
    </location>
</feature>
<accession>A0A1Y2H0M4</accession>
<evidence type="ECO:0000313" key="6">
    <source>
        <dbReference type="Proteomes" id="UP000193648"/>
    </source>
</evidence>
<feature type="region of interest" description="Disordered" evidence="3">
    <location>
        <begin position="834"/>
        <end position="884"/>
    </location>
</feature>
<evidence type="ECO:0000256" key="2">
    <source>
        <dbReference type="PROSITE-ProRule" id="PRU00176"/>
    </source>
</evidence>
<dbReference type="InterPro" id="IPR012677">
    <property type="entry name" value="Nucleotide-bd_a/b_plait_sf"/>
</dbReference>
<gene>
    <name evidence="5" type="ORF">BCR41DRAFT_344655</name>
</gene>
<dbReference type="OrthoDB" id="439808at2759"/>
<dbReference type="GeneID" id="33564403"/>
<keyword evidence="6" id="KW-1185">Reference proteome</keyword>
<feature type="region of interest" description="Disordered" evidence="3">
    <location>
        <begin position="1056"/>
        <end position="1294"/>
    </location>
</feature>
<comment type="caution">
    <text evidence="5">The sequence shown here is derived from an EMBL/GenBank/DDBJ whole genome shotgun (WGS) entry which is preliminary data.</text>
</comment>
<name>A0A1Y2H0M4_9FUNG</name>
<feature type="compositionally biased region" description="Gly residues" evidence="3">
    <location>
        <begin position="1219"/>
        <end position="1258"/>
    </location>
</feature>
<evidence type="ECO:0000256" key="3">
    <source>
        <dbReference type="SAM" id="MobiDB-lite"/>
    </source>
</evidence>
<evidence type="ECO:0000313" key="5">
    <source>
        <dbReference type="EMBL" id="ORZ28107.1"/>
    </source>
</evidence>
<sequence length="1294" mass="145802">MSQTSSSAEPPVVGMDANEGANKNIVGANSGYNTHTGGILISLKAGGSDVIPQNSYANQTYSSDSSISMLPQGVQHRENPVDVMGGGPYQQQNFEAEKVLRPEGYHPLQTSTRPMFDHFRSLEPLQGSTTYFRQGNIANPAFNNGPGNPYSNEESNAASNTFGTDAYMLGNIGYTNVKSESAYGTGQGESGGWSVPQNGESMLHYYEQPHGYEQYANAYKVEVDAQAPTDDRYQDDLSQTDAEKNERLKKLSKEQVLIKERLSRESLNRSLFIRNLGYAAQADEVRKLFEPYGEIQSLCDKIQDRGMAFIRYFDIRAAEYAKKEAHGTILHDRALDVHFALQGNDSSKRACEEKDSNGSLSINIKGIDGASVSDQELEQFFSQYGEVRRIRPPNSNKFPRILEFFDIRHTVKAYHDSHGKYLKDGKIECYYAWDEVTVTPSYLLITAKHQYQQQDRLERNDRQKSRGGKYNRDRSASPERKSFNSLNNKNQKRQGESSTYRPANRDDFRDREHDNKNRRNRDDSRDRYRSDHQDLDNRRDRHDRRDSPDKYRGRRDSSRDRQDNSRDERDSSRERRNHSPERRSNSRDRRDNSRGTDYKRGGRIDIDRGRDRGRDRDKDSRDYDRSRDRDRDRDRDRERGRDLDYDRDRNRNNNRDDRDFSRDSDRTRDRSNDYDRKDRSYDYRGRDISPKVPNPHEANQLQGYVQPPHIAIAGLPPPPVPIFQQFLPTIPIQNQLSTLNVSNSPLTPQFNSLGMTMQERMEQAQKTQQLMNNIIMRADNVPTSSMPVNLNPSNYGQQTLQDPRLKALNPPQTPQLNHLAPVSQTLPSDFRQVGMRSEYSSSPTSPAQLAQPAYSTADSPLTLSKPMGPDISPGPPAVPEPQKNNAETQVQQLLHLLSQVQQQSKAAMQASATDGSGVNSGEPTASGLMALMPHLAQLSQAVQQQFQPQLPQQSYGSAALNLGMGMSMPMAQLGGMTPAMQHAQLPNMMMPPPPPPVLPRLGAMPLIPPVSPAIPPINPGNQPSHQSVPHGRAPLPSQLDQLLSQVPLTDQQRVYIESKGNDNQYGDYNGNDPNRRDSRDNPGLPERTGSSSVSNNRRDSYDSYAYSSNWNDSNNRDSRTYSSGGNLRDRNWDQTDSNSSDYSYNNENSKRRREDSVDNDDRVIKHHYNGRRSSLSGSNDDYYPDQNNSHSRNQSNSYRNEDDNSYQPCDSNFRDSRGGRGGRGGSRNGRGGFAPRGGRGGRGTYRGGGRAGLSGQRGGGDRDEYRDSDDSRNNKNWASRGARGGRGRGRGGSG</sequence>
<feature type="compositionally biased region" description="Low complexity" evidence="3">
    <location>
        <begin position="1102"/>
        <end position="1113"/>
    </location>
</feature>
<dbReference type="RefSeq" id="XP_021885792.1">
    <property type="nucleotide sequence ID" value="XM_022022559.1"/>
</dbReference>
<dbReference type="InParanoid" id="A0A1Y2H0M4"/>
<dbReference type="Proteomes" id="UP000193648">
    <property type="component" value="Unassembled WGS sequence"/>
</dbReference>
<dbReference type="SUPFAM" id="SSF54928">
    <property type="entry name" value="RNA-binding domain, RBD"/>
    <property type="match status" value="1"/>
</dbReference>
<feature type="compositionally biased region" description="Basic and acidic residues" evidence="3">
    <location>
        <begin position="1148"/>
        <end position="1163"/>
    </location>
</feature>
<keyword evidence="1 2" id="KW-0694">RNA-binding</keyword>
<feature type="region of interest" description="Disordered" evidence="3">
    <location>
        <begin position="450"/>
        <end position="700"/>
    </location>
</feature>
<feature type="compositionally biased region" description="Polar residues" evidence="3">
    <location>
        <begin position="838"/>
        <end position="862"/>
    </location>
</feature>
<dbReference type="PROSITE" id="PS50102">
    <property type="entry name" value="RRM"/>
    <property type="match status" value="2"/>
</dbReference>
<dbReference type="EMBL" id="MCFF01000002">
    <property type="protein sequence ID" value="ORZ28107.1"/>
    <property type="molecule type" value="Genomic_DNA"/>
</dbReference>
<feature type="compositionally biased region" description="Basic residues" evidence="3">
    <location>
        <begin position="1283"/>
        <end position="1294"/>
    </location>
</feature>
<feature type="compositionally biased region" description="Basic and acidic residues" evidence="3">
    <location>
        <begin position="455"/>
        <end position="482"/>
    </location>
</feature>
<proteinExistence type="predicted"/>
<feature type="compositionally biased region" description="Basic and acidic residues" evidence="3">
    <location>
        <begin position="1259"/>
        <end position="1273"/>
    </location>
</feature>
<feature type="domain" description="RRM" evidence="4">
    <location>
        <begin position="360"/>
        <end position="434"/>
    </location>
</feature>
<dbReference type="InterPro" id="IPR000504">
    <property type="entry name" value="RRM_dom"/>
</dbReference>
<dbReference type="Pfam" id="PF00076">
    <property type="entry name" value="RRM_1"/>
    <property type="match status" value="1"/>
</dbReference>
<feature type="region of interest" description="Disordered" evidence="3">
    <location>
        <begin position="1012"/>
        <end position="1036"/>
    </location>
</feature>
<protein>
    <recommendedName>
        <fullName evidence="4">RRM domain-containing protein</fullName>
    </recommendedName>
</protein>
<organism evidence="5 6">
    <name type="scientific">Lobosporangium transversale</name>
    <dbReference type="NCBI Taxonomy" id="64571"/>
    <lineage>
        <taxon>Eukaryota</taxon>
        <taxon>Fungi</taxon>
        <taxon>Fungi incertae sedis</taxon>
        <taxon>Mucoromycota</taxon>
        <taxon>Mortierellomycotina</taxon>
        <taxon>Mortierellomycetes</taxon>
        <taxon>Mortierellales</taxon>
        <taxon>Mortierellaceae</taxon>
        <taxon>Lobosporangium</taxon>
    </lineage>
</organism>
<dbReference type="InterPro" id="IPR035979">
    <property type="entry name" value="RBD_domain_sf"/>
</dbReference>
<reference evidence="5 6" key="1">
    <citation type="submission" date="2016-07" db="EMBL/GenBank/DDBJ databases">
        <title>Pervasive Adenine N6-methylation of Active Genes in Fungi.</title>
        <authorList>
            <consortium name="DOE Joint Genome Institute"/>
            <person name="Mondo S.J."/>
            <person name="Dannebaum R.O."/>
            <person name="Kuo R.C."/>
            <person name="Labutti K."/>
            <person name="Haridas S."/>
            <person name="Kuo A."/>
            <person name="Salamov A."/>
            <person name="Ahrendt S.R."/>
            <person name="Lipzen A."/>
            <person name="Sullivan W."/>
            <person name="Andreopoulos W.B."/>
            <person name="Clum A."/>
            <person name="Lindquist E."/>
            <person name="Daum C."/>
            <person name="Ramamoorthy G.K."/>
            <person name="Gryganskyi A."/>
            <person name="Culley D."/>
            <person name="Magnuson J.K."/>
            <person name="James T.Y."/>
            <person name="O'Malley M.A."/>
            <person name="Stajich J.E."/>
            <person name="Spatafora J.W."/>
            <person name="Visel A."/>
            <person name="Grigoriev I.V."/>
        </authorList>
    </citation>
    <scope>NUCLEOTIDE SEQUENCE [LARGE SCALE GENOMIC DNA]</scope>
    <source>
        <strain evidence="5 6">NRRL 3116</strain>
    </source>
</reference>
<evidence type="ECO:0000259" key="4">
    <source>
        <dbReference type="PROSITE" id="PS50102"/>
    </source>
</evidence>
<evidence type="ECO:0000256" key="1">
    <source>
        <dbReference type="ARBA" id="ARBA00022884"/>
    </source>
</evidence>
<feature type="domain" description="RRM" evidence="4">
    <location>
        <begin position="269"/>
        <end position="342"/>
    </location>
</feature>
<feature type="compositionally biased region" description="Low complexity" evidence="3">
    <location>
        <begin position="1061"/>
        <end position="1072"/>
    </location>
</feature>
<dbReference type="PANTHER" id="PTHR23189">
    <property type="entry name" value="RNA RECOGNITION MOTIF-CONTAINING"/>
    <property type="match status" value="1"/>
</dbReference>